<dbReference type="CDD" id="cd00449">
    <property type="entry name" value="PLPDE_IV"/>
    <property type="match status" value="1"/>
</dbReference>
<dbReference type="InterPro" id="IPR036038">
    <property type="entry name" value="Aminotransferase-like"/>
</dbReference>
<dbReference type="InterPro" id="IPR001544">
    <property type="entry name" value="Aminotrans_IV"/>
</dbReference>
<evidence type="ECO:0000256" key="2">
    <source>
        <dbReference type="ARBA" id="ARBA00004931"/>
    </source>
</evidence>
<keyword evidence="9" id="KW-0032">Aminotransferase</keyword>
<evidence type="ECO:0000313" key="9">
    <source>
        <dbReference type="EMBL" id="RKN81823.1"/>
    </source>
</evidence>
<evidence type="ECO:0000256" key="7">
    <source>
        <dbReference type="ARBA" id="ARBA00048798"/>
    </source>
</evidence>
<evidence type="ECO:0000256" key="3">
    <source>
        <dbReference type="ARBA" id="ARBA00005072"/>
    </source>
</evidence>
<dbReference type="Pfam" id="PF01063">
    <property type="entry name" value="Aminotran_4"/>
    <property type="match status" value="1"/>
</dbReference>
<gene>
    <name evidence="9" type="ORF">D7Z94_07595</name>
</gene>
<comment type="caution">
    <text evidence="9">The sequence shown here is derived from an EMBL/GenBank/DDBJ whole genome shotgun (WGS) entry which is preliminary data.</text>
</comment>
<dbReference type="GO" id="GO:0046394">
    <property type="term" value="P:carboxylic acid biosynthetic process"/>
    <property type="evidence" value="ECO:0007669"/>
    <property type="project" value="UniProtKB-ARBA"/>
</dbReference>
<evidence type="ECO:0000256" key="8">
    <source>
        <dbReference type="ARBA" id="ARBA00049229"/>
    </source>
</evidence>
<comment type="catalytic activity">
    <reaction evidence="7">
        <text>L-isoleucine + 2-oxoglutarate = (S)-3-methyl-2-oxopentanoate + L-glutamate</text>
        <dbReference type="Rhea" id="RHEA:24801"/>
        <dbReference type="ChEBI" id="CHEBI:16810"/>
        <dbReference type="ChEBI" id="CHEBI:29985"/>
        <dbReference type="ChEBI" id="CHEBI:35146"/>
        <dbReference type="ChEBI" id="CHEBI:58045"/>
        <dbReference type="EC" id="2.6.1.42"/>
    </reaction>
</comment>
<accession>A0A3B0C6K8</accession>
<dbReference type="Gene3D" id="3.20.10.10">
    <property type="entry name" value="D-amino Acid Aminotransferase, subunit A, domain 2"/>
    <property type="match status" value="1"/>
</dbReference>
<dbReference type="InterPro" id="IPR043131">
    <property type="entry name" value="BCAT-like_N"/>
</dbReference>
<comment type="pathway">
    <text evidence="1">Amino-acid biosynthesis; L-isoleucine biosynthesis; L-isoleucine from 2-oxobutanoate: step 4/4.</text>
</comment>
<dbReference type="Proteomes" id="UP000276603">
    <property type="component" value="Unassembled WGS sequence"/>
</dbReference>
<name>A0A3B0C6K8_9FLAO</name>
<comment type="similarity">
    <text evidence="4">Belongs to the class-IV pyridoxal-phosphate-dependent aminotransferase family.</text>
</comment>
<comment type="catalytic activity">
    <reaction evidence="6">
        <text>L-valine + 2-oxoglutarate = 3-methyl-2-oxobutanoate + L-glutamate</text>
        <dbReference type="Rhea" id="RHEA:24813"/>
        <dbReference type="ChEBI" id="CHEBI:11851"/>
        <dbReference type="ChEBI" id="CHEBI:16810"/>
        <dbReference type="ChEBI" id="CHEBI:29985"/>
        <dbReference type="ChEBI" id="CHEBI:57762"/>
        <dbReference type="EC" id="2.6.1.42"/>
    </reaction>
</comment>
<dbReference type="Gene3D" id="3.30.470.10">
    <property type="match status" value="1"/>
</dbReference>
<reference evidence="9 10" key="1">
    <citation type="submission" date="2018-10" db="EMBL/GenBank/DDBJ databases">
        <title>Ulvibacterium marinum gen. nov., sp. nov., a novel marine bacterium of the family Flavobacteriaceae, isolated from a culture of the green alga Ulva prolifera.</title>
        <authorList>
            <person name="Zhang Z."/>
        </authorList>
    </citation>
    <scope>NUCLEOTIDE SEQUENCE [LARGE SCALE GENOMIC DNA]</scope>
    <source>
        <strain evidence="9 10">CCMM003</strain>
    </source>
</reference>
<comment type="pathway">
    <text evidence="2">Amino-acid biosynthesis; L-valine biosynthesis; L-valine from pyruvate: step 4/4.</text>
</comment>
<evidence type="ECO:0000256" key="4">
    <source>
        <dbReference type="ARBA" id="ARBA00009320"/>
    </source>
</evidence>
<comment type="catalytic activity">
    <reaction evidence="8">
        <text>L-leucine + 2-oxoglutarate = 4-methyl-2-oxopentanoate + L-glutamate</text>
        <dbReference type="Rhea" id="RHEA:18321"/>
        <dbReference type="ChEBI" id="CHEBI:16810"/>
        <dbReference type="ChEBI" id="CHEBI:17865"/>
        <dbReference type="ChEBI" id="CHEBI:29985"/>
        <dbReference type="ChEBI" id="CHEBI:57427"/>
        <dbReference type="EC" id="2.6.1.42"/>
    </reaction>
</comment>
<dbReference type="EC" id="2.6.1.42" evidence="5"/>
<dbReference type="InterPro" id="IPR050571">
    <property type="entry name" value="Class-IV_PLP-Dep_Aminotrnsfr"/>
</dbReference>
<dbReference type="EMBL" id="RBCJ01000002">
    <property type="protein sequence ID" value="RKN81823.1"/>
    <property type="molecule type" value="Genomic_DNA"/>
</dbReference>
<sequence length="288" mass="32799">MINFNGTLFPENAFFLNHENRGLRYGDSLFEAIRYVSGQVLLWEDHYLRLMASMRILRMEIPMEFTMEFLESEILKTVNANTSIKNSPVRIRFTVFRNDGGLYLPHSNEVSYIIESKELVNPFYVLEEKPIEVELFKDFYVNAGLLSTLKTNNRLINVVGSIYAKENRYDNCLLLNQNKMVVEALNGNIFLVKGSSIKTPPLSDGCLNGIIRKKLLEIIGNLNSYTLEEVSISPFELQKADELFITNSISGILSVTKYRKKEYDVKVARDLVGKLNAMIRLGAIGSSS</sequence>
<dbReference type="AlphaFoldDB" id="A0A3B0C6K8"/>
<keyword evidence="9" id="KW-0808">Transferase</keyword>
<comment type="pathway">
    <text evidence="3">Amino-acid biosynthesis; L-leucine biosynthesis; L-leucine from 3-methyl-2-oxobutanoate: step 4/4.</text>
</comment>
<dbReference type="InterPro" id="IPR043132">
    <property type="entry name" value="BCAT-like_C"/>
</dbReference>
<evidence type="ECO:0000256" key="5">
    <source>
        <dbReference type="ARBA" id="ARBA00013053"/>
    </source>
</evidence>
<keyword evidence="10" id="KW-1185">Reference proteome</keyword>
<dbReference type="GO" id="GO:0004084">
    <property type="term" value="F:branched-chain-amino-acid transaminase activity"/>
    <property type="evidence" value="ECO:0007669"/>
    <property type="project" value="UniProtKB-EC"/>
</dbReference>
<protein>
    <recommendedName>
        <fullName evidence="5">branched-chain-amino-acid transaminase</fullName>
        <ecNumber evidence="5">2.6.1.42</ecNumber>
    </recommendedName>
</protein>
<dbReference type="PANTHER" id="PTHR42743">
    <property type="entry name" value="AMINO-ACID AMINOTRANSFERASE"/>
    <property type="match status" value="1"/>
</dbReference>
<organism evidence="9 10">
    <name type="scientific">Ulvibacterium marinum</name>
    <dbReference type="NCBI Taxonomy" id="2419782"/>
    <lineage>
        <taxon>Bacteria</taxon>
        <taxon>Pseudomonadati</taxon>
        <taxon>Bacteroidota</taxon>
        <taxon>Flavobacteriia</taxon>
        <taxon>Flavobacteriales</taxon>
        <taxon>Flavobacteriaceae</taxon>
        <taxon>Ulvibacterium</taxon>
    </lineage>
</organism>
<dbReference type="SUPFAM" id="SSF56752">
    <property type="entry name" value="D-aminoacid aminotransferase-like PLP-dependent enzymes"/>
    <property type="match status" value="1"/>
</dbReference>
<dbReference type="RefSeq" id="WP_120711977.1">
    <property type="nucleotide sequence ID" value="NZ_RBCJ01000002.1"/>
</dbReference>
<proteinExistence type="inferred from homology"/>
<dbReference type="OrthoDB" id="9805628at2"/>
<dbReference type="PANTHER" id="PTHR42743:SF11">
    <property type="entry name" value="AMINODEOXYCHORISMATE LYASE"/>
    <property type="match status" value="1"/>
</dbReference>
<evidence type="ECO:0000256" key="1">
    <source>
        <dbReference type="ARBA" id="ARBA00004824"/>
    </source>
</evidence>
<evidence type="ECO:0000256" key="6">
    <source>
        <dbReference type="ARBA" id="ARBA00048212"/>
    </source>
</evidence>
<evidence type="ECO:0000313" key="10">
    <source>
        <dbReference type="Proteomes" id="UP000276603"/>
    </source>
</evidence>